<evidence type="ECO:0000313" key="5">
    <source>
        <dbReference type="Proteomes" id="UP001155483"/>
    </source>
</evidence>
<dbReference type="InterPro" id="IPR007392">
    <property type="entry name" value="GD_AH_second"/>
</dbReference>
<dbReference type="AlphaFoldDB" id="A0A9X2XUF0"/>
<name>A0A9X2XUF0_9BACT</name>
<dbReference type="InterPro" id="IPR048332">
    <property type="entry name" value="GD_AH_C"/>
</dbReference>
<evidence type="ECO:0000313" key="4">
    <source>
        <dbReference type="EMBL" id="MCU7548770.1"/>
    </source>
</evidence>
<dbReference type="EMBL" id="JAOTIF010000002">
    <property type="protein sequence ID" value="MCU7548770.1"/>
    <property type="molecule type" value="Genomic_DNA"/>
</dbReference>
<dbReference type="InterPro" id="IPR052172">
    <property type="entry name" value="UxaA_altronate/galactarate_dh"/>
</dbReference>
<dbReference type="Gene3D" id="2.30.130.110">
    <property type="match status" value="1"/>
</dbReference>
<comment type="similarity">
    <text evidence="1">Belongs to the UxaA family.</text>
</comment>
<dbReference type="PANTHER" id="PTHR30536:SF5">
    <property type="entry name" value="ALTRONATE DEHYDRATASE"/>
    <property type="match status" value="1"/>
</dbReference>
<reference evidence="4" key="1">
    <citation type="submission" date="2022-09" db="EMBL/GenBank/DDBJ databases">
        <authorList>
            <person name="Yuan C."/>
            <person name="Ke Z."/>
        </authorList>
    </citation>
    <scope>NUCLEOTIDE SEQUENCE</scope>
    <source>
        <strain evidence="4">LB-8</strain>
    </source>
</reference>
<dbReference type="SMART" id="SM00858">
    <property type="entry name" value="SAF"/>
    <property type="match status" value="1"/>
</dbReference>
<dbReference type="GO" id="GO:0019698">
    <property type="term" value="P:D-galacturonate catabolic process"/>
    <property type="evidence" value="ECO:0007669"/>
    <property type="project" value="TreeGrafter"/>
</dbReference>
<dbReference type="CDD" id="cd11613">
    <property type="entry name" value="SAF_AH_GD"/>
    <property type="match status" value="1"/>
</dbReference>
<organism evidence="4 5">
    <name type="scientific">Paraflavisolibacter caeni</name>
    <dbReference type="NCBI Taxonomy" id="2982496"/>
    <lineage>
        <taxon>Bacteria</taxon>
        <taxon>Pseudomonadati</taxon>
        <taxon>Bacteroidota</taxon>
        <taxon>Chitinophagia</taxon>
        <taxon>Chitinophagales</taxon>
        <taxon>Chitinophagaceae</taxon>
        <taxon>Paraflavisolibacter</taxon>
    </lineage>
</organism>
<dbReference type="Proteomes" id="UP001155483">
    <property type="component" value="Unassembled WGS sequence"/>
</dbReference>
<accession>A0A9X2XUF0</accession>
<sequence>MSHKIAKVHPDDNVLVALTNLEEGETVSFNGSSYTLPGRVPAKHKFVIDELQPGDKITMYGVLVGKAQTVIPKGGVITTSNVKHAANSFEVGERHLSWNIPDVSRFQDKTFLGFHRADGKVGTANYWLVVPMVFCENHNLDVLKDALMEELGYAKPQQYKEFAKQVIQAYKEGKDIETIEFAQLQSAQHKSNGKPFPNVDGIKFLLHAGGCGGTRQDAQALCGLLAGYITHSNVAGATVLSLGCQNAQVQMLQEEIQKRDGNFSKPLYILEQQKIGTEAEMMSLAIKQTVAGLAYANTFERKPAPLSKLTIGLECGGSDGFSGISANPAIGYSSDLLVSLGGTVILSEFPELCGVEQNLSDRCVSVEVANRFGHLMRVYSQRAVEAGSGFDMNPSPGNIKDGLITDAIKSAGAAKKGGTSPVIDVLDYPELVTKPGLNLLCTPGNDVESTTAEVGSGANIVLFTTGLGTPTGNPIAPVLKLSSNTNLFNKMNDIIDINTGTIIEGKETIEEAGARILEHVIKVASGEIQAKSVANGQDDFIPWKRGVSL</sequence>
<evidence type="ECO:0000256" key="1">
    <source>
        <dbReference type="ARBA" id="ARBA00010986"/>
    </source>
</evidence>
<dbReference type="GO" id="GO:0016829">
    <property type="term" value="F:lyase activity"/>
    <property type="evidence" value="ECO:0007669"/>
    <property type="project" value="UniProtKB-KW"/>
</dbReference>
<gene>
    <name evidence="4" type="ORF">OCK74_06555</name>
</gene>
<dbReference type="Pfam" id="PF04295">
    <property type="entry name" value="GD_AH_second"/>
    <property type="match status" value="1"/>
</dbReference>
<proteinExistence type="inferred from homology"/>
<dbReference type="PANTHER" id="PTHR30536">
    <property type="entry name" value="ALTRONATE/GALACTARATE DEHYDRATASE"/>
    <property type="match status" value="1"/>
</dbReference>
<comment type="caution">
    <text evidence="4">The sequence shown here is derived from an EMBL/GenBank/DDBJ whole genome shotgun (WGS) entry which is preliminary data.</text>
</comment>
<evidence type="ECO:0000259" key="3">
    <source>
        <dbReference type="SMART" id="SM00858"/>
    </source>
</evidence>
<dbReference type="InterPro" id="IPR044144">
    <property type="entry name" value="SAF_UxaA/GarD"/>
</dbReference>
<protein>
    <submittedName>
        <fullName evidence="4">Altronate dehydratase family protein</fullName>
    </submittedName>
</protein>
<feature type="domain" description="SAF" evidence="3">
    <location>
        <begin position="12"/>
        <end position="83"/>
    </location>
</feature>
<dbReference type="Pfam" id="PF20629">
    <property type="entry name" value="GD_AH_C"/>
    <property type="match status" value="1"/>
</dbReference>
<keyword evidence="2" id="KW-0456">Lyase</keyword>
<reference evidence="4" key="2">
    <citation type="submission" date="2023-04" db="EMBL/GenBank/DDBJ databases">
        <title>Paracnuella aquatica gen. nov., sp. nov., a member of the family Chitinophagaceae isolated from a hot spring.</title>
        <authorList>
            <person name="Wang C."/>
        </authorList>
    </citation>
    <scope>NUCLEOTIDE SEQUENCE</scope>
    <source>
        <strain evidence="4">LB-8</strain>
    </source>
</reference>
<dbReference type="RefSeq" id="WP_279296212.1">
    <property type="nucleotide sequence ID" value="NZ_JAOTIF010000002.1"/>
</dbReference>
<dbReference type="InterPro" id="IPR013974">
    <property type="entry name" value="SAF"/>
</dbReference>
<evidence type="ECO:0000256" key="2">
    <source>
        <dbReference type="ARBA" id="ARBA00023239"/>
    </source>
</evidence>
<keyword evidence="5" id="KW-1185">Reference proteome</keyword>